<dbReference type="Pfam" id="PF01048">
    <property type="entry name" value="PNP_UDP_1"/>
    <property type="match status" value="1"/>
</dbReference>
<protein>
    <recommendedName>
        <fullName evidence="1">Nucleoside phosphorylase domain-containing protein</fullName>
    </recommendedName>
</protein>
<dbReference type="GO" id="GO:0009116">
    <property type="term" value="P:nucleoside metabolic process"/>
    <property type="evidence" value="ECO:0007669"/>
    <property type="project" value="InterPro"/>
</dbReference>
<sequence length="245" mass="25018">MAPVKTIAVIIAMKAEAAPLVEHLGLKKAEPSPFPGPIPAEVFSGAVGDAIVHVCCNGEAKGFGVDSVGTVPAALTAYQICEHLKPDLLINAGTAGGFKAMGGAIGDVYLATAFKNHDRRIPIPGFDAYGVGHADAAPCPALRQATGFKPGVVSTGNSLDAPDVDVESLKKNEASVKEMEAAGIAHVCAMFDVPLLAVKAITDIVDGDKPTQDEFLENLGAAAKALQGAVPKVIEFVAGKELGAL</sequence>
<dbReference type="InterPro" id="IPR044580">
    <property type="entry name" value="MTAN"/>
</dbReference>
<dbReference type="InterPro" id="IPR035994">
    <property type="entry name" value="Nucleoside_phosphorylase_sf"/>
</dbReference>
<dbReference type="GO" id="GO:0019509">
    <property type="term" value="P:L-methionine salvage from methylthioadenosine"/>
    <property type="evidence" value="ECO:0007669"/>
    <property type="project" value="InterPro"/>
</dbReference>
<evidence type="ECO:0000259" key="1">
    <source>
        <dbReference type="Pfam" id="PF01048"/>
    </source>
</evidence>
<dbReference type="EMBL" id="HBEV01011297">
    <property type="protein sequence ID" value="CAD8591346.1"/>
    <property type="molecule type" value="Transcribed_RNA"/>
</dbReference>
<dbReference type="CDD" id="cd09008">
    <property type="entry name" value="MTAN"/>
    <property type="match status" value="1"/>
</dbReference>
<dbReference type="PANTHER" id="PTHR46994">
    <property type="entry name" value="5'-METHYLTHIOADENOSINE/S-ADENOSYLHOMOCYSTEINE NUCLEOSIDASE 1"/>
    <property type="match status" value="1"/>
</dbReference>
<dbReference type="GO" id="GO:0008930">
    <property type="term" value="F:methylthioadenosine nucleosidase activity"/>
    <property type="evidence" value="ECO:0007669"/>
    <property type="project" value="InterPro"/>
</dbReference>
<gene>
    <name evidence="2" type="ORF">MSP1404_LOCUS8750</name>
</gene>
<reference evidence="2" key="1">
    <citation type="submission" date="2021-01" db="EMBL/GenBank/DDBJ databases">
        <authorList>
            <person name="Corre E."/>
            <person name="Pelletier E."/>
            <person name="Niang G."/>
            <person name="Scheremetjew M."/>
            <person name="Finn R."/>
            <person name="Kale V."/>
            <person name="Holt S."/>
            <person name="Cochrane G."/>
            <person name="Meng A."/>
            <person name="Brown T."/>
            <person name="Cohen L."/>
        </authorList>
    </citation>
    <scope>NUCLEOTIDE SEQUENCE</scope>
    <source>
        <strain evidence="2">CCMP494</strain>
    </source>
</reference>
<dbReference type="SUPFAM" id="SSF53167">
    <property type="entry name" value="Purine and uridine phosphorylases"/>
    <property type="match status" value="1"/>
</dbReference>
<name>A0A7S0KU52_MICPS</name>
<accession>A0A7S0KU52</accession>
<dbReference type="InterPro" id="IPR000845">
    <property type="entry name" value="Nucleoside_phosphorylase_d"/>
</dbReference>
<dbReference type="PANTHER" id="PTHR46994:SF1">
    <property type="entry name" value="5'-METHYLTHIOADENOSINE NUCLEOSIDASE"/>
    <property type="match status" value="1"/>
</dbReference>
<feature type="domain" description="Nucleoside phosphorylase" evidence="1">
    <location>
        <begin position="6"/>
        <end position="234"/>
    </location>
</feature>
<proteinExistence type="predicted"/>
<dbReference type="Gene3D" id="3.40.50.1580">
    <property type="entry name" value="Nucleoside phosphorylase domain"/>
    <property type="match status" value="1"/>
</dbReference>
<evidence type="ECO:0000313" key="2">
    <source>
        <dbReference type="EMBL" id="CAD8591346.1"/>
    </source>
</evidence>
<dbReference type="AlphaFoldDB" id="A0A7S0KU52"/>
<organism evidence="2">
    <name type="scientific">Micromonas pusilla</name>
    <name type="common">Picoplanktonic green alga</name>
    <name type="synonym">Chromulina pusilla</name>
    <dbReference type="NCBI Taxonomy" id="38833"/>
    <lineage>
        <taxon>Eukaryota</taxon>
        <taxon>Viridiplantae</taxon>
        <taxon>Chlorophyta</taxon>
        <taxon>Mamiellophyceae</taxon>
        <taxon>Mamiellales</taxon>
        <taxon>Mamiellaceae</taxon>
        <taxon>Micromonas</taxon>
    </lineage>
</organism>